<dbReference type="PROSITE" id="PS00086">
    <property type="entry name" value="CYTOCHROME_P450"/>
    <property type="match status" value="2"/>
</dbReference>
<dbReference type="SUPFAM" id="SSF48264">
    <property type="entry name" value="Cytochrome P450"/>
    <property type="match status" value="2"/>
</dbReference>
<evidence type="ECO:0000256" key="6">
    <source>
        <dbReference type="ARBA" id="ARBA00022723"/>
    </source>
</evidence>
<keyword evidence="7 14" id="KW-1133">Transmembrane helix</keyword>
<dbReference type="InterPro" id="IPR036396">
    <property type="entry name" value="Cyt_P450_sf"/>
</dbReference>
<dbReference type="GO" id="GO:0010268">
    <property type="term" value="P:brassinosteroid homeostasis"/>
    <property type="evidence" value="ECO:0007669"/>
    <property type="project" value="TreeGrafter"/>
</dbReference>
<dbReference type="PANTHER" id="PTHR24286">
    <property type="entry name" value="CYTOCHROME P450 26"/>
    <property type="match status" value="1"/>
</dbReference>
<dbReference type="InParanoid" id="A0A7N2MTZ1"/>
<dbReference type="PANTHER" id="PTHR24286:SF90">
    <property type="entry name" value="CYTOCHROME P450"/>
    <property type="match status" value="1"/>
</dbReference>
<evidence type="ECO:0000256" key="13">
    <source>
        <dbReference type="RuleBase" id="RU000461"/>
    </source>
</evidence>
<evidence type="ECO:0000256" key="11">
    <source>
        <dbReference type="ARBA" id="ARBA00023136"/>
    </source>
</evidence>
<dbReference type="FunFam" id="1.10.630.10:FF:000020">
    <property type="entry name" value="Cytochrome P450 family protein"/>
    <property type="match status" value="1"/>
</dbReference>
<proteinExistence type="inferred from homology"/>
<dbReference type="GO" id="GO:0016125">
    <property type="term" value="P:sterol metabolic process"/>
    <property type="evidence" value="ECO:0007669"/>
    <property type="project" value="TreeGrafter"/>
</dbReference>
<evidence type="ECO:0000313" key="16">
    <source>
        <dbReference type="EnsemblPlants" id="QL10p039998:mrna"/>
    </source>
</evidence>
<dbReference type="InterPro" id="IPR017972">
    <property type="entry name" value="Cyt_P450_CS"/>
</dbReference>
<dbReference type="Pfam" id="PF00067">
    <property type="entry name" value="p450"/>
    <property type="match status" value="2"/>
</dbReference>
<keyword evidence="10 13" id="KW-0503">Monooxygenase</keyword>
<dbReference type="InterPro" id="IPR002401">
    <property type="entry name" value="Cyt_P450_E_grp-I"/>
</dbReference>
<keyword evidence="15" id="KW-0732">Signal</keyword>
<evidence type="ECO:0000256" key="4">
    <source>
        <dbReference type="ARBA" id="ARBA00022617"/>
    </source>
</evidence>
<evidence type="ECO:0000256" key="14">
    <source>
        <dbReference type="SAM" id="Phobius"/>
    </source>
</evidence>
<comment type="similarity">
    <text evidence="3 13">Belongs to the cytochrome P450 family.</text>
</comment>
<evidence type="ECO:0000256" key="1">
    <source>
        <dbReference type="ARBA" id="ARBA00001971"/>
    </source>
</evidence>
<accession>A0A7N2MTZ1</accession>
<feature type="binding site" description="axial binding residue" evidence="12">
    <location>
        <position position="423"/>
    </location>
    <ligand>
        <name>heme</name>
        <dbReference type="ChEBI" id="CHEBI:30413"/>
    </ligand>
    <ligandPart>
        <name>Fe</name>
        <dbReference type="ChEBI" id="CHEBI:18248"/>
    </ligandPart>
</feature>
<keyword evidence="6 12" id="KW-0479">Metal-binding</keyword>
<feature type="chain" id="PRO_5029505640" description="Cytochrome P450 87A3" evidence="15">
    <location>
        <begin position="18"/>
        <end position="542"/>
    </location>
</feature>
<keyword evidence="11 14" id="KW-0472">Membrane</keyword>
<organism evidence="16 17">
    <name type="scientific">Quercus lobata</name>
    <name type="common">Valley oak</name>
    <dbReference type="NCBI Taxonomy" id="97700"/>
    <lineage>
        <taxon>Eukaryota</taxon>
        <taxon>Viridiplantae</taxon>
        <taxon>Streptophyta</taxon>
        <taxon>Embryophyta</taxon>
        <taxon>Tracheophyta</taxon>
        <taxon>Spermatophyta</taxon>
        <taxon>Magnoliopsida</taxon>
        <taxon>eudicotyledons</taxon>
        <taxon>Gunneridae</taxon>
        <taxon>Pentapetalae</taxon>
        <taxon>rosids</taxon>
        <taxon>fabids</taxon>
        <taxon>Fagales</taxon>
        <taxon>Fagaceae</taxon>
        <taxon>Quercus</taxon>
    </lineage>
</organism>
<evidence type="ECO:0000256" key="15">
    <source>
        <dbReference type="SAM" id="SignalP"/>
    </source>
</evidence>
<evidence type="ECO:0008006" key="18">
    <source>
        <dbReference type="Google" id="ProtNLM"/>
    </source>
</evidence>
<dbReference type="Gramene" id="QL10p039998:mrna">
    <property type="protein sequence ID" value="QL10p039998:mrna"/>
    <property type="gene ID" value="QL10p039998"/>
</dbReference>
<name>A0A7N2MTZ1_QUELO</name>
<protein>
    <recommendedName>
        <fullName evidence="18">Cytochrome P450 87A3</fullName>
    </recommendedName>
</protein>
<dbReference type="GO" id="GO:0016132">
    <property type="term" value="P:brassinosteroid biosynthetic process"/>
    <property type="evidence" value="ECO:0007669"/>
    <property type="project" value="TreeGrafter"/>
</dbReference>
<keyword evidence="9 12" id="KW-0408">Iron</keyword>
<comment type="subcellular location">
    <subcellularLocation>
        <location evidence="2">Membrane</location>
        <topology evidence="2">Single-pass membrane protein</topology>
    </subcellularLocation>
</comment>
<keyword evidence="4 12" id="KW-0349">Heme</keyword>
<dbReference type="GO" id="GO:0004497">
    <property type="term" value="F:monooxygenase activity"/>
    <property type="evidence" value="ECO:0007669"/>
    <property type="project" value="UniProtKB-KW"/>
</dbReference>
<evidence type="ECO:0000256" key="8">
    <source>
        <dbReference type="ARBA" id="ARBA00023002"/>
    </source>
</evidence>
<evidence type="ECO:0000256" key="10">
    <source>
        <dbReference type="ARBA" id="ARBA00023033"/>
    </source>
</evidence>
<reference evidence="16 17" key="1">
    <citation type="journal article" date="2016" name="G3 (Bethesda)">
        <title>First Draft Assembly and Annotation of the Genome of a California Endemic Oak Quercus lobata Nee (Fagaceae).</title>
        <authorList>
            <person name="Sork V.L."/>
            <person name="Fitz-Gibbon S.T."/>
            <person name="Puiu D."/>
            <person name="Crepeau M."/>
            <person name="Gugger P.F."/>
            <person name="Sherman R."/>
            <person name="Stevens K."/>
            <person name="Langley C.H."/>
            <person name="Pellegrini M."/>
            <person name="Salzberg S.L."/>
        </authorList>
    </citation>
    <scope>NUCLEOTIDE SEQUENCE [LARGE SCALE GENOMIC DNA]</scope>
    <source>
        <strain evidence="16 17">cv. SW786</strain>
    </source>
</reference>
<keyword evidence="5 14" id="KW-0812">Transmembrane</keyword>
<reference evidence="16" key="2">
    <citation type="submission" date="2021-01" db="UniProtKB">
        <authorList>
            <consortium name="EnsemblPlants"/>
        </authorList>
    </citation>
    <scope>IDENTIFICATION</scope>
</reference>
<dbReference type="GO" id="GO:0016705">
    <property type="term" value="F:oxidoreductase activity, acting on paired donors, with incorporation or reduction of molecular oxygen"/>
    <property type="evidence" value="ECO:0007669"/>
    <property type="project" value="InterPro"/>
</dbReference>
<feature type="signal peptide" evidence="15">
    <location>
        <begin position="1"/>
        <end position="17"/>
    </location>
</feature>
<evidence type="ECO:0000256" key="12">
    <source>
        <dbReference type="PIRSR" id="PIRSR602401-1"/>
    </source>
</evidence>
<feature type="transmembrane region" description="Helical" evidence="14">
    <location>
        <begin position="272"/>
        <end position="299"/>
    </location>
</feature>
<dbReference type="InterPro" id="IPR001128">
    <property type="entry name" value="Cyt_P450"/>
</dbReference>
<dbReference type="PRINTS" id="PR00463">
    <property type="entry name" value="EP450I"/>
</dbReference>
<evidence type="ECO:0000256" key="5">
    <source>
        <dbReference type="ARBA" id="ARBA00022692"/>
    </source>
</evidence>
<dbReference type="GO" id="GO:0016020">
    <property type="term" value="C:membrane"/>
    <property type="evidence" value="ECO:0007669"/>
    <property type="project" value="UniProtKB-SubCell"/>
</dbReference>
<evidence type="ECO:0000256" key="3">
    <source>
        <dbReference type="ARBA" id="ARBA00010617"/>
    </source>
</evidence>
<dbReference type="EnsemblPlants" id="QL10p039998:mrna">
    <property type="protein sequence ID" value="QL10p039998:mrna"/>
    <property type="gene ID" value="QL10p039998"/>
</dbReference>
<evidence type="ECO:0000256" key="7">
    <source>
        <dbReference type="ARBA" id="ARBA00022989"/>
    </source>
</evidence>
<dbReference type="Proteomes" id="UP000594261">
    <property type="component" value="Chromosome 10"/>
</dbReference>
<evidence type="ECO:0000256" key="2">
    <source>
        <dbReference type="ARBA" id="ARBA00004167"/>
    </source>
</evidence>
<evidence type="ECO:0000313" key="17">
    <source>
        <dbReference type="Proteomes" id="UP000594261"/>
    </source>
</evidence>
<dbReference type="EMBL" id="LRBV02000010">
    <property type="status" value="NOT_ANNOTATED_CDS"/>
    <property type="molecule type" value="Genomic_DNA"/>
</dbReference>
<dbReference type="Gene3D" id="1.10.630.10">
    <property type="entry name" value="Cytochrome P450"/>
    <property type="match status" value="2"/>
</dbReference>
<dbReference type="PRINTS" id="PR00385">
    <property type="entry name" value="P450"/>
</dbReference>
<sequence>MWSVWLSVISLLIVISTHWVYRWRNPKCNGKLPPGSMGIPLIGETLDFLVSNNSLDIPPFIKKRMMKFGPIFRTSLAGRPMVVSSDPEFNYYVFQQEGKLVEQWYMDSFDKLIGQDVMTRVSSHRNIHKYLRNSILSHVGPEALKNKLLPHLEDAISQKLQGWSKLPSLEVRKSLAIMIFKLTAKLLMSYDAEKSGDNIDDFFSNFMEGFMKLPINIPGTAYHKCLQNRQKLVNLMTKIYEERKRNPEIGKGDFLDQILMDMKTETFLTDKFIIYVMFGILLASFETMSSTLTLAIMLLSDKPKMVKELTEEHEAILKSREDANSGLTWKEYKSMTFTHNVVNESLRLASVLPGILRKTIQDIEVNGYTIPKGWCLMVVPSAIQLNPNIYEDPLSFDPWRWQGISANVTAKNFIPFGAGMRTCAGADFSKVFMGVFLHVLVTKYRWTIIKGGEVMRTPALGFGDGIHIQGISANVTAKNFIPFGAGMRTCAGADFSKVFMGVFLHVLVTKYRWTIIKGGEVMRTPALGFGDGVHIQVLTKHA</sequence>
<dbReference type="GO" id="GO:0020037">
    <property type="term" value="F:heme binding"/>
    <property type="evidence" value="ECO:0007669"/>
    <property type="project" value="InterPro"/>
</dbReference>
<dbReference type="CDD" id="cd11043">
    <property type="entry name" value="CYP90-like"/>
    <property type="match status" value="1"/>
</dbReference>
<dbReference type="GO" id="GO:0005506">
    <property type="term" value="F:iron ion binding"/>
    <property type="evidence" value="ECO:0007669"/>
    <property type="project" value="InterPro"/>
</dbReference>
<dbReference type="AlphaFoldDB" id="A0A7N2MTZ1"/>
<comment type="cofactor">
    <cofactor evidence="1 12">
        <name>heme</name>
        <dbReference type="ChEBI" id="CHEBI:30413"/>
    </cofactor>
</comment>
<dbReference type="OMA" id="SHYVYRW"/>
<keyword evidence="8 13" id="KW-0560">Oxidoreductase</keyword>
<keyword evidence="17" id="KW-1185">Reference proteome</keyword>
<evidence type="ECO:0000256" key="9">
    <source>
        <dbReference type="ARBA" id="ARBA00023004"/>
    </source>
</evidence>